<dbReference type="AlphaFoldDB" id="A0A6N9TPX4"/>
<keyword evidence="5" id="KW-0520">NAD</keyword>
<proteinExistence type="predicted"/>
<organism evidence="7 8">
    <name type="scientific">Dissulfurirhabdus thermomarina</name>
    <dbReference type="NCBI Taxonomy" id="1765737"/>
    <lineage>
        <taxon>Bacteria</taxon>
        <taxon>Deltaproteobacteria</taxon>
        <taxon>Dissulfurirhabdaceae</taxon>
        <taxon>Dissulfurirhabdus</taxon>
    </lineage>
</organism>
<keyword evidence="3" id="KW-0274">FAD</keyword>
<dbReference type="PANTHER" id="PTHR46091:SF3">
    <property type="entry name" value="AMINE OXIDASE DOMAIN-CONTAINING PROTEIN"/>
    <property type="match status" value="1"/>
</dbReference>
<dbReference type="Pfam" id="PF01593">
    <property type="entry name" value="Amino_oxidase"/>
    <property type="match status" value="1"/>
</dbReference>
<dbReference type="InterPro" id="IPR036188">
    <property type="entry name" value="FAD/NAD-bd_sf"/>
</dbReference>
<evidence type="ECO:0000313" key="8">
    <source>
        <dbReference type="Proteomes" id="UP000469346"/>
    </source>
</evidence>
<keyword evidence="2" id="KW-0732">Signal</keyword>
<name>A0A6N9TPX4_DISTH</name>
<dbReference type="EMBL" id="JAAGRR010000151">
    <property type="protein sequence ID" value="NDY43325.1"/>
    <property type="molecule type" value="Genomic_DNA"/>
</dbReference>
<evidence type="ECO:0000256" key="4">
    <source>
        <dbReference type="ARBA" id="ARBA00022857"/>
    </source>
</evidence>
<evidence type="ECO:0000313" key="7">
    <source>
        <dbReference type="EMBL" id="NDY43325.1"/>
    </source>
</evidence>
<dbReference type="GO" id="GO:0016491">
    <property type="term" value="F:oxidoreductase activity"/>
    <property type="evidence" value="ECO:0007669"/>
    <property type="project" value="InterPro"/>
</dbReference>
<keyword evidence="8" id="KW-1185">Reference proteome</keyword>
<keyword evidence="1" id="KW-0285">Flavoprotein</keyword>
<dbReference type="InterPro" id="IPR052206">
    <property type="entry name" value="Retinol_saturase"/>
</dbReference>
<feature type="domain" description="Amine oxidase" evidence="6">
    <location>
        <begin position="13"/>
        <end position="475"/>
    </location>
</feature>
<evidence type="ECO:0000256" key="1">
    <source>
        <dbReference type="ARBA" id="ARBA00022630"/>
    </source>
</evidence>
<dbReference type="Gene3D" id="3.50.50.60">
    <property type="entry name" value="FAD/NAD(P)-binding domain"/>
    <property type="match status" value="2"/>
</dbReference>
<evidence type="ECO:0000256" key="5">
    <source>
        <dbReference type="ARBA" id="ARBA00023027"/>
    </source>
</evidence>
<evidence type="ECO:0000256" key="2">
    <source>
        <dbReference type="ARBA" id="ARBA00022729"/>
    </source>
</evidence>
<dbReference type="SUPFAM" id="SSF51905">
    <property type="entry name" value="FAD/NAD(P)-binding domain"/>
    <property type="match status" value="1"/>
</dbReference>
<comment type="caution">
    <text evidence="7">The sequence shown here is derived from an EMBL/GenBank/DDBJ whole genome shotgun (WGS) entry which is preliminary data.</text>
</comment>
<protein>
    <submittedName>
        <fullName evidence="7">NAD(P)/FAD-dependent oxidoreductase</fullName>
    </submittedName>
</protein>
<accession>A0A6N9TPX4</accession>
<dbReference type="RefSeq" id="WP_163299433.1">
    <property type="nucleotide sequence ID" value="NZ_JAAGRR010000151.1"/>
</dbReference>
<dbReference type="InterPro" id="IPR002937">
    <property type="entry name" value="Amino_oxidase"/>
</dbReference>
<sequence length="479" mass="51269">PERADVVVAGAGLGGLSCAALLARAGRRVVVLEKNRRPGGYAATFESRGHRFDIATQALGGCEPEGPVRRLLRDVGAEAAVRFLPCEPARVYFFEDGQAPYVQHGSWTAQMRALAARFPEHRALLEACYGVFSGLLDELTRVGLEGRRDVPFGFSRRYPLLARYGKASVRDFLEEREVPAALGRLLTARAGYCLLPPERLSLVGFACTEMTYGHGAWMVAGGVARLVSALADALRRHGGRLLAGRAAAAILTRDGRTRGVRTRDGAVVEAPAVVAAAAAGPALTRWLDDPGLLPAGYRRKLARLRPSGSYFVAYYSVPEEAVADLWPNMEIHGRGPAEPSVFYVLVPSLVDREAAPEGRHCLCLSVPLEGGARPSAGERRALRARVEGALVARFPSLAGRLEPLFELGPDHLALMTANPGGAAYGWDQIPEQAGIYRLNLKTPVPGLYLAGHWTMPGGGIAGVMTSGRLAARAILEEMA</sequence>
<dbReference type="Proteomes" id="UP000469346">
    <property type="component" value="Unassembled WGS sequence"/>
</dbReference>
<keyword evidence="4" id="KW-0521">NADP</keyword>
<feature type="non-terminal residue" evidence="7">
    <location>
        <position position="1"/>
    </location>
</feature>
<gene>
    <name evidence="7" type="ORF">G3N55_10795</name>
</gene>
<evidence type="ECO:0000256" key="3">
    <source>
        <dbReference type="ARBA" id="ARBA00022827"/>
    </source>
</evidence>
<evidence type="ECO:0000259" key="6">
    <source>
        <dbReference type="Pfam" id="PF01593"/>
    </source>
</evidence>
<reference evidence="7 8" key="1">
    <citation type="submission" date="2020-02" db="EMBL/GenBank/DDBJ databases">
        <title>Comparative genomics of sulfur disproportionating microorganisms.</title>
        <authorList>
            <person name="Ward L.M."/>
            <person name="Bertran E."/>
            <person name="Johnston D.T."/>
        </authorList>
    </citation>
    <scope>NUCLEOTIDE SEQUENCE [LARGE SCALE GENOMIC DNA]</scope>
    <source>
        <strain evidence="7 8">DSM 100025</strain>
    </source>
</reference>
<dbReference type="PANTHER" id="PTHR46091">
    <property type="entry name" value="BLR7054 PROTEIN"/>
    <property type="match status" value="1"/>
</dbReference>